<feature type="region of interest" description="Disordered" evidence="1">
    <location>
        <begin position="9"/>
        <end position="47"/>
    </location>
</feature>
<name>A0A165MY07_EXIGL</name>
<dbReference type="Proteomes" id="UP000077266">
    <property type="component" value="Unassembled WGS sequence"/>
</dbReference>
<evidence type="ECO:0000256" key="1">
    <source>
        <dbReference type="SAM" id="MobiDB-lite"/>
    </source>
</evidence>
<evidence type="ECO:0000313" key="2">
    <source>
        <dbReference type="EMBL" id="KZV99925.1"/>
    </source>
</evidence>
<reference evidence="2 3" key="1">
    <citation type="journal article" date="2016" name="Mol. Biol. Evol.">
        <title>Comparative Genomics of Early-Diverging Mushroom-Forming Fungi Provides Insights into the Origins of Lignocellulose Decay Capabilities.</title>
        <authorList>
            <person name="Nagy L.G."/>
            <person name="Riley R."/>
            <person name="Tritt A."/>
            <person name="Adam C."/>
            <person name="Daum C."/>
            <person name="Floudas D."/>
            <person name="Sun H."/>
            <person name="Yadav J.S."/>
            <person name="Pangilinan J."/>
            <person name="Larsson K.H."/>
            <person name="Matsuura K."/>
            <person name="Barry K."/>
            <person name="Labutti K."/>
            <person name="Kuo R."/>
            <person name="Ohm R.A."/>
            <person name="Bhattacharya S.S."/>
            <person name="Shirouzu T."/>
            <person name="Yoshinaga Y."/>
            <person name="Martin F.M."/>
            <person name="Grigoriev I.V."/>
            <person name="Hibbett D.S."/>
        </authorList>
    </citation>
    <scope>NUCLEOTIDE SEQUENCE [LARGE SCALE GENOMIC DNA]</scope>
    <source>
        <strain evidence="2 3">HHB12029</strain>
    </source>
</reference>
<sequence>MVRVVVPKKGGARVGGKVISNEQRTDSNSKARRGRDGHYRGTTGRINNRSPIRIASHRAWGVYAPSATQDQEFCLTFGLAPIAGVNPFWEQSSSVKSVQVELGGSQNATLFAKGRGIEKQLSPTARVSKWSRNVERVRTQ</sequence>
<dbReference type="EMBL" id="KV425905">
    <property type="protein sequence ID" value="KZV99925.1"/>
    <property type="molecule type" value="Genomic_DNA"/>
</dbReference>
<organism evidence="2 3">
    <name type="scientific">Exidia glandulosa HHB12029</name>
    <dbReference type="NCBI Taxonomy" id="1314781"/>
    <lineage>
        <taxon>Eukaryota</taxon>
        <taxon>Fungi</taxon>
        <taxon>Dikarya</taxon>
        <taxon>Basidiomycota</taxon>
        <taxon>Agaricomycotina</taxon>
        <taxon>Agaricomycetes</taxon>
        <taxon>Auriculariales</taxon>
        <taxon>Exidiaceae</taxon>
        <taxon>Exidia</taxon>
    </lineage>
</organism>
<keyword evidence="3" id="KW-1185">Reference proteome</keyword>
<feature type="compositionally biased region" description="Basic and acidic residues" evidence="1">
    <location>
        <begin position="23"/>
        <end position="39"/>
    </location>
</feature>
<dbReference type="InParanoid" id="A0A165MY07"/>
<evidence type="ECO:0000313" key="3">
    <source>
        <dbReference type="Proteomes" id="UP000077266"/>
    </source>
</evidence>
<proteinExistence type="predicted"/>
<protein>
    <submittedName>
        <fullName evidence="2">Uncharacterized protein</fullName>
    </submittedName>
</protein>
<accession>A0A165MY07</accession>
<dbReference type="AlphaFoldDB" id="A0A165MY07"/>
<gene>
    <name evidence="2" type="ORF">EXIGLDRAFT_199082</name>
</gene>